<dbReference type="GO" id="GO:0019433">
    <property type="term" value="P:triglyceride catabolic process"/>
    <property type="evidence" value="ECO:0007669"/>
    <property type="project" value="TreeGrafter"/>
</dbReference>
<reference evidence="1" key="1">
    <citation type="thesis" date="2020" institute="ProQuest LLC" country="789 East Eisenhower Parkway, Ann Arbor, MI, USA">
        <title>Comparative Genomics and Chromosome Evolution.</title>
        <authorList>
            <person name="Mudd A.B."/>
        </authorList>
    </citation>
    <scope>NUCLEOTIDE SEQUENCE</scope>
    <source>
        <strain evidence="1">237g6f4</strain>
        <tissue evidence="1">Blood</tissue>
    </source>
</reference>
<name>A0AAV7CYS2_ENGPU</name>
<sequence length="85" mass="9838">MGRTITISPFCGRQDICPKDNDPFDVYFNIGKQKIQISAANFRRLNQTLFPPSRNKMELIFQDGFQDTVKLLQAENWYEASILPP</sequence>
<dbReference type="GO" id="GO:0016020">
    <property type="term" value="C:membrane"/>
    <property type="evidence" value="ECO:0007669"/>
    <property type="project" value="TreeGrafter"/>
</dbReference>
<evidence type="ECO:0000313" key="1">
    <source>
        <dbReference type="EMBL" id="KAG8589845.1"/>
    </source>
</evidence>
<dbReference type="GO" id="GO:0005811">
    <property type="term" value="C:lipid droplet"/>
    <property type="evidence" value="ECO:0007669"/>
    <property type="project" value="TreeGrafter"/>
</dbReference>
<dbReference type="GO" id="GO:0005737">
    <property type="term" value="C:cytoplasm"/>
    <property type="evidence" value="ECO:0007669"/>
    <property type="project" value="TreeGrafter"/>
</dbReference>
<gene>
    <name evidence="1" type="ORF">GDO81_006545</name>
</gene>
<proteinExistence type="predicted"/>
<dbReference type="GO" id="GO:0055088">
    <property type="term" value="P:lipid homeostasis"/>
    <property type="evidence" value="ECO:0007669"/>
    <property type="project" value="TreeGrafter"/>
</dbReference>
<dbReference type="EMBL" id="WNYA01000002">
    <property type="protein sequence ID" value="KAG8589845.1"/>
    <property type="molecule type" value="Genomic_DNA"/>
</dbReference>
<dbReference type="GO" id="GO:0004806">
    <property type="term" value="F:triacylglycerol lipase activity"/>
    <property type="evidence" value="ECO:0007669"/>
    <property type="project" value="TreeGrafter"/>
</dbReference>
<dbReference type="Proteomes" id="UP000824782">
    <property type="component" value="Unassembled WGS sequence"/>
</dbReference>
<accession>A0AAV7CYS2</accession>
<dbReference type="PANTHER" id="PTHR12406:SF7">
    <property type="entry name" value="PATATIN-LIKE PHOSPHOLIPASE DOMAIN-CONTAINING PROTEIN 4"/>
    <property type="match status" value="1"/>
</dbReference>
<organism evidence="1 2">
    <name type="scientific">Engystomops pustulosus</name>
    <name type="common">Tungara frog</name>
    <name type="synonym">Physalaemus pustulosus</name>
    <dbReference type="NCBI Taxonomy" id="76066"/>
    <lineage>
        <taxon>Eukaryota</taxon>
        <taxon>Metazoa</taxon>
        <taxon>Chordata</taxon>
        <taxon>Craniata</taxon>
        <taxon>Vertebrata</taxon>
        <taxon>Euteleostomi</taxon>
        <taxon>Amphibia</taxon>
        <taxon>Batrachia</taxon>
        <taxon>Anura</taxon>
        <taxon>Neobatrachia</taxon>
        <taxon>Hyloidea</taxon>
        <taxon>Leptodactylidae</taxon>
        <taxon>Leiuperinae</taxon>
        <taxon>Engystomops</taxon>
    </lineage>
</organism>
<evidence type="ECO:0008006" key="3">
    <source>
        <dbReference type="Google" id="ProtNLM"/>
    </source>
</evidence>
<dbReference type="PANTHER" id="PTHR12406">
    <property type="entry name" value="CALCIUM-INDEPENDENT PHOSPHOLIPASE A2 IPLA2 -RELATED"/>
    <property type="match status" value="1"/>
</dbReference>
<evidence type="ECO:0000313" key="2">
    <source>
        <dbReference type="Proteomes" id="UP000824782"/>
    </source>
</evidence>
<dbReference type="InterPro" id="IPR033562">
    <property type="entry name" value="PLPL"/>
</dbReference>
<comment type="caution">
    <text evidence="1">The sequence shown here is derived from an EMBL/GenBank/DDBJ whole genome shotgun (WGS) entry which is preliminary data.</text>
</comment>
<keyword evidence="2" id="KW-1185">Reference proteome</keyword>
<dbReference type="AlphaFoldDB" id="A0AAV7CYS2"/>
<protein>
    <recommendedName>
        <fullName evidence="3">Galectin</fullName>
    </recommendedName>
</protein>